<dbReference type="Proteomes" id="UP001597344">
    <property type="component" value="Unassembled WGS sequence"/>
</dbReference>
<feature type="chain" id="PRO_5045576691" description="Lipoprotein" evidence="2">
    <location>
        <begin position="22"/>
        <end position="233"/>
    </location>
</feature>
<evidence type="ECO:0000313" key="3">
    <source>
        <dbReference type="EMBL" id="MFD2186751.1"/>
    </source>
</evidence>
<gene>
    <name evidence="3" type="ORF">ACFSJT_08100</name>
</gene>
<accession>A0ABW5AVK1</accession>
<comment type="caution">
    <text evidence="3">The sequence shown here is derived from an EMBL/GenBank/DDBJ whole genome shotgun (WGS) entry which is preliminary data.</text>
</comment>
<proteinExistence type="predicted"/>
<evidence type="ECO:0000313" key="4">
    <source>
        <dbReference type="Proteomes" id="UP001597344"/>
    </source>
</evidence>
<evidence type="ECO:0008006" key="5">
    <source>
        <dbReference type="Google" id="ProtNLM"/>
    </source>
</evidence>
<sequence length="233" mass="26248">MKKITLLLSILWWAGACTSNSKSNNASDSNVEATTTQQVDPSEASQHIIVTVSDRAPERIEETEDFSPTELRTARLKDGKLITTFKGYLGSFDDEKDYGLNLMCIRKTDSGALAKGTYKLIATTDAAQLASETSPFFESINTFNAETYKNAKMSGLLDDFTDEFFAPLREENVLVIESTEDLGETANSTENFPERLQRVKGYLVFFINEMTSEEEYKLRVDFNIINEIRILKE</sequence>
<feature type="signal peptide" evidence="2">
    <location>
        <begin position="1"/>
        <end position="21"/>
    </location>
</feature>
<protein>
    <recommendedName>
        <fullName evidence="5">Lipoprotein</fullName>
    </recommendedName>
</protein>
<name>A0ABW5AVK1_9FLAO</name>
<organism evidence="3 4">
    <name type="scientific">Aquimarina celericrescens</name>
    <dbReference type="NCBI Taxonomy" id="1964542"/>
    <lineage>
        <taxon>Bacteria</taxon>
        <taxon>Pseudomonadati</taxon>
        <taxon>Bacteroidota</taxon>
        <taxon>Flavobacteriia</taxon>
        <taxon>Flavobacteriales</taxon>
        <taxon>Flavobacteriaceae</taxon>
        <taxon>Aquimarina</taxon>
    </lineage>
</organism>
<feature type="region of interest" description="Disordered" evidence="1">
    <location>
        <begin position="20"/>
        <end position="43"/>
    </location>
</feature>
<evidence type="ECO:0000256" key="2">
    <source>
        <dbReference type="SAM" id="SignalP"/>
    </source>
</evidence>
<dbReference type="PROSITE" id="PS51257">
    <property type="entry name" value="PROKAR_LIPOPROTEIN"/>
    <property type="match status" value="1"/>
</dbReference>
<keyword evidence="2" id="KW-0732">Signal</keyword>
<feature type="compositionally biased region" description="Low complexity" evidence="1">
    <location>
        <begin position="20"/>
        <end position="30"/>
    </location>
</feature>
<dbReference type="EMBL" id="JBHUHY010000004">
    <property type="protein sequence ID" value="MFD2186751.1"/>
    <property type="molecule type" value="Genomic_DNA"/>
</dbReference>
<reference evidence="4" key="1">
    <citation type="journal article" date="2019" name="Int. J. Syst. Evol. Microbiol.">
        <title>The Global Catalogue of Microorganisms (GCM) 10K type strain sequencing project: providing services to taxonomists for standard genome sequencing and annotation.</title>
        <authorList>
            <consortium name="The Broad Institute Genomics Platform"/>
            <consortium name="The Broad Institute Genome Sequencing Center for Infectious Disease"/>
            <person name="Wu L."/>
            <person name="Ma J."/>
        </authorList>
    </citation>
    <scope>NUCLEOTIDE SEQUENCE [LARGE SCALE GENOMIC DNA]</scope>
    <source>
        <strain evidence="4">DT92</strain>
    </source>
</reference>
<feature type="compositionally biased region" description="Polar residues" evidence="1">
    <location>
        <begin position="31"/>
        <end position="43"/>
    </location>
</feature>
<evidence type="ECO:0000256" key="1">
    <source>
        <dbReference type="SAM" id="MobiDB-lite"/>
    </source>
</evidence>
<keyword evidence="4" id="KW-1185">Reference proteome</keyword>
<dbReference type="RefSeq" id="WP_378319750.1">
    <property type="nucleotide sequence ID" value="NZ_JBHUHY010000004.1"/>
</dbReference>